<dbReference type="HOGENOM" id="CLU_2924865_0_0_1"/>
<gene>
    <name evidence="1" type="ORF">CGI_10008759</name>
</gene>
<name>K1QCV3_MAGGI</name>
<dbReference type="EMBL" id="JH816220">
    <property type="protein sequence ID" value="EKC19351.1"/>
    <property type="molecule type" value="Genomic_DNA"/>
</dbReference>
<dbReference type="AlphaFoldDB" id="K1QCV3"/>
<sequence>MPPKIKQMTRQSTFLARGPKRKLQRETCIHRQGTYDNAKKRRTDTIVDDGKITEGNGCMQF</sequence>
<evidence type="ECO:0000313" key="1">
    <source>
        <dbReference type="EMBL" id="EKC19351.1"/>
    </source>
</evidence>
<proteinExistence type="predicted"/>
<accession>K1QCV3</accession>
<dbReference type="InParanoid" id="K1QCV3"/>
<organism evidence="1">
    <name type="scientific">Magallana gigas</name>
    <name type="common">Pacific oyster</name>
    <name type="synonym">Crassostrea gigas</name>
    <dbReference type="NCBI Taxonomy" id="29159"/>
    <lineage>
        <taxon>Eukaryota</taxon>
        <taxon>Metazoa</taxon>
        <taxon>Spiralia</taxon>
        <taxon>Lophotrochozoa</taxon>
        <taxon>Mollusca</taxon>
        <taxon>Bivalvia</taxon>
        <taxon>Autobranchia</taxon>
        <taxon>Pteriomorphia</taxon>
        <taxon>Ostreida</taxon>
        <taxon>Ostreoidea</taxon>
        <taxon>Ostreidae</taxon>
        <taxon>Magallana</taxon>
    </lineage>
</organism>
<reference evidence="1" key="1">
    <citation type="journal article" date="2012" name="Nature">
        <title>The oyster genome reveals stress adaptation and complexity of shell formation.</title>
        <authorList>
            <person name="Zhang G."/>
            <person name="Fang X."/>
            <person name="Guo X."/>
            <person name="Li L."/>
            <person name="Luo R."/>
            <person name="Xu F."/>
            <person name="Yang P."/>
            <person name="Zhang L."/>
            <person name="Wang X."/>
            <person name="Qi H."/>
            <person name="Xiong Z."/>
            <person name="Que H."/>
            <person name="Xie Y."/>
            <person name="Holland P.W."/>
            <person name="Paps J."/>
            <person name="Zhu Y."/>
            <person name="Wu F."/>
            <person name="Chen Y."/>
            <person name="Wang J."/>
            <person name="Peng C."/>
            <person name="Meng J."/>
            <person name="Yang L."/>
            <person name="Liu J."/>
            <person name="Wen B."/>
            <person name="Zhang N."/>
            <person name="Huang Z."/>
            <person name="Zhu Q."/>
            <person name="Feng Y."/>
            <person name="Mount A."/>
            <person name="Hedgecock D."/>
            <person name="Xu Z."/>
            <person name="Liu Y."/>
            <person name="Domazet-Loso T."/>
            <person name="Du Y."/>
            <person name="Sun X."/>
            <person name="Zhang S."/>
            <person name="Liu B."/>
            <person name="Cheng P."/>
            <person name="Jiang X."/>
            <person name="Li J."/>
            <person name="Fan D."/>
            <person name="Wang W."/>
            <person name="Fu W."/>
            <person name="Wang T."/>
            <person name="Wang B."/>
            <person name="Zhang J."/>
            <person name="Peng Z."/>
            <person name="Li Y."/>
            <person name="Li N."/>
            <person name="Wang J."/>
            <person name="Chen M."/>
            <person name="He Y."/>
            <person name="Tan F."/>
            <person name="Song X."/>
            <person name="Zheng Q."/>
            <person name="Huang R."/>
            <person name="Yang H."/>
            <person name="Du X."/>
            <person name="Chen L."/>
            <person name="Yang M."/>
            <person name="Gaffney P.M."/>
            <person name="Wang S."/>
            <person name="Luo L."/>
            <person name="She Z."/>
            <person name="Ming Y."/>
            <person name="Huang W."/>
            <person name="Zhang S."/>
            <person name="Huang B."/>
            <person name="Zhang Y."/>
            <person name="Qu T."/>
            <person name="Ni P."/>
            <person name="Miao G."/>
            <person name="Wang J."/>
            <person name="Wang Q."/>
            <person name="Steinberg C.E."/>
            <person name="Wang H."/>
            <person name="Li N."/>
            <person name="Qian L."/>
            <person name="Zhang G."/>
            <person name="Li Y."/>
            <person name="Yang H."/>
            <person name="Liu X."/>
            <person name="Wang J."/>
            <person name="Yin Y."/>
            <person name="Wang J."/>
        </authorList>
    </citation>
    <scope>NUCLEOTIDE SEQUENCE [LARGE SCALE GENOMIC DNA]</scope>
    <source>
        <strain evidence="1">05x7-T-G4-1.051#20</strain>
    </source>
</reference>
<protein>
    <submittedName>
        <fullName evidence="1">Uncharacterized protein</fullName>
    </submittedName>
</protein>